<dbReference type="GO" id="GO:0019843">
    <property type="term" value="F:rRNA binding"/>
    <property type="evidence" value="ECO:0007669"/>
    <property type="project" value="UniProtKB-UniRule"/>
</dbReference>
<protein>
    <recommendedName>
        <fullName evidence="4">Large ribosomal subunit protein uL15</fullName>
    </recommendedName>
</protein>
<dbReference type="InterPro" id="IPR005749">
    <property type="entry name" value="Ribosomal_uL15_bac-type"/>
</dbReference>
<dbReference type="GO" id="GO:0006412">
    <property type="term" value="P:translation"/>
    <property type="evidence" value="ECO:0007669"/>
    <property type="project" value="UniProtKB-UniRule"/>
</dbReference>
<dbReference type="SUPFAM" id="SSF52080">
    <property type="entry name" value="Ribosomal proteins L15p and L18e"/>
    <property type="match status" value="1"/>
</dbReference>
<dbReference type="GO" id="GO:0022625">
    <property type="term" value="C:cytosolic large ribosomal subunit"/>
    <property type="evidence" value="ECO:0007669"/>
    <property type="project" value="TreeGrafter"/>
</dbReference>
<dbReference type="InterPro" id="IPR030878">
    <property type="entry name" value="Ribosomal_uL15"/>
</dbReference>
<organism evidence="5 6">
    <name type="scientific">Candidatus Deianiraea vastatrix</name>
    <dbReference type="NCBI Taxonomy" id="2163644"/>
    <lineage>
        <taxon>Bacteria</taxon>
        <taxon>Pseudomonadati</taxon>
        <taxon>Pseudomonadota</taxon>
        <taxon>Alphaproteobacteria</taxon>
        <taxon>Rickettsiales</taxon>
        <taxon>Candidatus Deianiraeaceae</taxon>
        <taxon>Candidatus Deianiraea</taxon>
    </lineage>
</organism>
<evidence type="ECO:0000256" key="1">
    <source>
        <dbReference type="ARBA" id="ARBA00007320"/>
    </source>
</evidence>
<gene>
    <name evidence="4" type="primary">rplO</name>
    <name evidence="5" type="ORF">Deia_00403</name>
</gene>
<dbReference type="Proteomes" id="UP000321934">
    <property type="component" value="Chromosome"/>
</dbReference>
<comment type="similarity">
    <text evidence="1 4">Belongs to the universal ribosomal protein uL15 family.</text>
</comment>
<comment type="function">
    <text evidence="4">Binds to the 23S rRNA.</text>
</comment>
<keyword evidence="4" id="KW-0694">RNA-binding</keyword>
<name>A0A5B8XDX8_9RICK</name>
<evidence type="ECO:0000256" key="3">
    <source>
        <dbReference type="ARBA" id="ARBA00023274"/>
    </source>
</evidence>
<dbReference type="InterPro" id="IPR036227">
    <property type="entry name" value="Ribosomal_uL15/eL18_sf"/>
</dbReference>
<dbReference type="AlphaFoldDB" id="A0A5B8XDX8"/>
<sequence length="160" mass="17713">MFDMNKNSFNFFAPSKTCEKGFRKGRGVGSGCGKTAGKGHKGQKARSGKYNLKVRGYGSQTSVARFLPKRGFKPVKTGCETISMKFSVFQSIFNIDHIVSDGIVSIEKMASLGIVKRNQDLKIIDDNRFEIKKTHKISFSGILFSKSLKDKLLSVGYSVI</sequence>
<dbReference type="PANTHER" id="PTHR12934:SF11">
    <property type="entry name" value="LARGE RIBOSOMAL SUBUNIT PROTEIN UL15M"/>
    <property type="match status" value="1"/>
</dbReference>
<dbReference type="HAMAP" id="MF_01341">
    <property type="entry name" value="Ribosomal_uL15"/>
    <property type="match status" value="1"/>
</dbReference>
<dbReference type="EMBL" id="CP029077">
    <property type="protein sequence ID" value="QED23206.1"/>
    <property type="molecule type" value="Genomic_DNA"/>
</dbReference>
<proteinExistence type="inferred from homology"/>
<reference evidence="5 6" key="1">
    <citation type="journal article" date="2019" name="ISME J.">
        <title>Deianiraea, an extracellular bacterium associated with the ciliate Paramecium, suggests an alternative scenario for the evolution of Rickettsiales.</title>
        <authorList>
            <person name="Castelli M."/>
            <person name="Sabaneyeva E."/>
            <person name="Lanzoni O."/>
            <person name="Lebedeva N."/>
            <person name="Floriano A.M."/>
            <person name="Gaiarsa S."/>
            <person name="Benken K."/>
            <person name="Modeo L."/>
            <person name="Bandi C."/>
            <person name="Potekhin A."/>
            <person name="Sassera D."/>
            <person name="Petroni G."/>
        </authorList>
    </citation>
    <scope>NUCLEOTIDE SEQUENCE [LARGE SCALE GENOMIC DNA]</scope>
    <source>
        <strain evidence="5">CyL4-1</strain>
    </source>
</reference>
<accession>A0A5B8XDX8</accession>
<keyword evidence="3 4" id="KW-0687">Ribonucleoprotein</keyword>
<dbReference type="PANTHER" id="PTHR12934">
    <property type="entry name" value="50S RIBOSOMAL PROTEIN L15"/>
    <property type="match status" value="1"/>
</dbReference>
<keyword evidence="4" id="KW-0699">rRNA-binding</keyword>
<evidence type="ECO:0000313" key="5">
    <source>
        <dbReference type="EMBL" id="QED23206.1"/>
    </source>
</evidence>
<keyword evidence="2 4" id="KW-0689">Ribosomal protein</keyword>
<comment type="subunit">
    <text evidence="4">Part of the 50S ribosomal subunit.</text>
</comment>
<dbReference type="GO" id="GO:0003735">
    <property type="term" value="F:structural constituent of ribosome"/>
    <property type="evidence" value="ECO:0007669"/>
    <property type="project" value="InterPro"/>
</dbReference>
<evidence type="ECO:0000256" key="4">
    <source>
        <dbReference type="HAMAP-Rule" id="MF_01341"/>
    </source>
</evidence>
<keyword evidence="6" id="KW-1185">Reference proteome</keyword>
<evidence type="ECO:0000256" key="2">
    <source>
        <dbReference type="ARBA" id="ARBA00022980"/>
    </source>
</evidence>
<evidence type="ECO:0000313" key="6">
    <source>
        <dbReference type="Proteomes" id="UP000321934"/>
    </source>
</evidence>